<evidence type="ECO:0000313" key="2">
    <source>
        <dbReference type="Proteomes" id="UP000254925"/>
    </source>
</evidence>
<proteinExistence type="predicted"/>
<keyword evidence="2" id="KW-1185">Reference proteome</keyword>
<gene>
    <name evidence="1" type="ORF">DES45_102564</name>
</gene>
<accession>A0A370HRK8</accession>
<comment type="caution">
    <text evidence="1">The sequence shown here is derived from an EMBL/GenBank/DDBJ whole genome shotgun (WGS) entry which is preliminary data.</text>
</comment>
<reference evidence="1 2" key="1">
    <citation type="submission" date="2018-07" db="EMBL/GenBank/DDBJ databases">
        <title>Genomic Encyclopedia of Type Strains, Phase IV (KMG-IV): sequencing the most valuable type-strain genomes for metagenomic binning, comparative biology and taxonomic classification.</title>
        <authorList>
            <person name="Goeker M."/>
        </authorList>
    </citation>
    <scope>NUCLEOTIDE SEQUENCE [LARGE SCALE GENOMIC DNA]</scope>
    <source>
        <strain evidence="1 2">DSM 14364</strain>
    </source>
</reference>
<dbReference type="EMBL" id="QQBB01000002">
    <property type="protein sequence ID" value="RDI61169.1"/>
    <property type="molecule type" value="Genomic_DNA"/>
</dbReference>
<dbReference type="AlphaFoldDB" id="A0A370HRK8"/>
<sequence length="346" mass="38779">MEVMMSMVRTGLVLVAVAAPMGVSLAQDFRVEEVPSATSVPIERLKDRTIAFSDHRQDSVNDSGNGLMKFEDWARAKALEKRFLSPFPEYKEPTIQVTVHGLTKPYTEKLHVYVVEARFQIDKPPGALDLSRYARLDMLERVDPSIKHRTITADQARPNVDPGSAHNRNPKRRWCEAPQALCIESRYHLEGKLPAGVRLANKLEDDGKKISEYMEFQSELRVVPLEEINQAGLMQLTELNAPITGVLEQTLFDVNQVMQFGKLLAVLQESPAAKGKTVATVLMAFGVESDVLERKREFENVPVLRNLIPVQVLMGKSSFNTGNSISAGLPDYTRNRIRAIAELLQK</sequence>
<name>A0A370HRK8_9HYPH</name>
<dbReference type="Proteomes" id="UP000254925">
    <property type="component" value="Unassembled WGS sequence"/>
</dbReference>
<protein>
    <submittedName>
        <fullName evidence="1">Uncharacterized protein</fullName>
    </submittedName>
</protein>
<evidence type="ECO:0000313" key="1">
    <source>
        <dbReference type="EMBL" id="RDI61169.1"/>
    </source>
</evidence>
<organism evidence="1 2">
    <name type="scientific">Microvirga subterranea</name>
    <dbReference type="NCBI Taxonomy" id="186651"/>
    <lineage>
        <taxon>Bacteria</taxon>
        <taxon>Pseudomonadati</taxon>
        <taxon>Pseudomonadota</taxon>
        <taxon>Alphaproteobacteria</taxon>
        <taxon>Hyphomicrobiales</taxon>
        <taxon>Methylobacteriaceae</taxon>
        <taxon>Microvirga</taxon>
    </lineage>
</organism>